<organism evidence="1">
    <name type="scientific">Lygus hesperus</name>
    <name type="common">Western plant bug</name>
    <dbReference type="NCBI Taxonomy" id="30085"/>
    <lineage>
        <taxon>Eukaryota</taxon>
        <taxon>Metazoa</taxon>
        <taxon>Ecdysozoa</taxon>
        <taxon>Arthropoda</taxon>
        <taxon>Hexapoda</taxon>
        <taxon>Insecta</taxon>
        <taxon>Pterygota</taxon>
        <taxon>Neoptera</taxon>
        <taxon>Paraneoptera</taxon>
        <taxon>Hemiptera</taxon>
        <taxon>Heteroptera</taxon>
        <taxon>Panheteroptera</taxon>
        <taxon>Cimicomorpha</taxon>
        <taxon>Miridae</taxon>
        <taxon>Mirini</taxon>
        <taxon>Lygus</taxon>
    </lineage>
</organism>
<dbReference type="InterPro" id="IPR023346">
    <property type="entry name" value="Lysozyme-like_dom_sf"/>
</dbReference>
<dbReference type="EMBL" id="GBHO01038737">
    <property type="protein sequence ID" value="JAG04867.1"/>
    <property type="molecule type" value="Transcribed_RNA"/>
</dbReference>
<sequence>FNPCDLAKRLSFEYYPKYFRNVSLALCIAGYREYDTTHELKHPNGQTFYGIFGLKNTNSYCHNGEFLDEYLARDLECLSSTVLTDPRNVYMYDRLCAPDLTDRYTCYEGKYFKVAEVWKPKFKDIFDETFGEEQAIVAYLANQGIDYNVPYRTHLSTSTSPSITTITTSTASTPQTELQVKNSLI</sequence>
<proteinExistence type="predicted"/>
<accession>A0A0A9W8T4</accession>
<dbReference type="AlphaFoldDB" id="A0A0A9W8T4"/>
<dbReference type="SUPFAM" id="SSF53955">
    <property type="entry name" value="Lysozyme-like"/>
    <property type="match status" value="1"/>
</dbReference>
<feature type="non-terminal residue" evidence="1">
    <location>
        <position position="185"/>
    </location>
</feature>
<evidence type="ECO:0000313" key="1">
    <source>
        <dbReference type="EMBL" id="JAG04867.1"/>
    </source>
</evidence>
<reference evidence="1" key="1">
    <citation type="journal article" date="2014" name="PLoS ONE">
        <title>Transcriptome-Based Identification of ABC Transporters in the Western Tarnished Plant Bug Lygus hesperus.</title>
        <authorList>
            <person name="Hull J.J."/>
            <person name="Chaney K."/>
            <person name="Geib S.M."/>
            <person name="Fabrick J.A."/>
            <person name="Brent C.S."/>
            <person name="Walsh D."/>
            <person name="Lavine L.C."/>
        </authorList>
    </citation>
    <scope>NUCLEOTIDE SEQUENCE</scope>
</reference>
<reference evidence="1" key="2">
    <citation type="submission" date="2014-07" db="EMBL/GenBank/DDBJ databases">
        <authorList>
            <person name="Hull J."/>
        </authorList>
    </citation>
    <scope>NUCLEOTIDE SEQUENCE</scope>
</reference>
<gene>
    <name evidence="1" type="primary">LYSC2_4</name>
    <name evidence="1" type="ORF">CM83_102646</name>
</gene>
<name>A0A0A9W8T4_LYGHE</name>
<feature type="non-terminal residue" evidence="1">
    <location>
        <position position="1"/>
    </location>
</feature>
<protein>
    <submittedName>
        <fullName evidence="1">Lysozyme C-2</fullName>
    </submittedName>
</protein>